<proteinExistence type="predicted"/>
<keyword evidence="3" id="KW-1185">Reference proteome</keyword>
<accession>A0A843UGP3</accession>
<feature type="region of interest" description="Disordered" evidence="1">
    <location>
        <begin position="52"/>
        <end position="79"/>
    </location>
</feature>
<comment type="caution">
    <text evidence="2">The sequence shown here is derived from an EMBL/GenBank/DDBJ whole genome shotgun (WGS) entry which is preliminary data.</text>
</comment>
<name>A0A843UGP3_COLES</name>
<evidence type="ECO:0000313" key="2">
    <source>
        <dbReference type="EMBL" id="MQL82561.1"/>
    </source>
</evidence>
<reference evidence="2" key="1">
    <citation type="submission" date="2017-07" db="EMBL/GenBank/DDBJ databases">
        <title>Taro Niue Genome Assembly and Annotation.</title>
        <authorList>
            <person name="Atibalentja N."/>
            <person name="Keating K."/>
            <person name="Fields C.J."/>
        </authorList>
    </citation>
    <scope>NUCLEOTIDE SEQUENCE</scope>
    <source>
        <strain evidence="2">Niue_2</strain>
        <tissue evidence="2">Leaf</tissue>
    </source>
</reference>
<dbReference type="AlphaFoldDB" id="A0A843UGP3"/>
<organism evidence="2 3">
    <name type="scientific">Colocasia esculenta</name>
    <name type="common">Wild taro</name>
    <name type="synonym">Arum esculentum</name>
    <dbReference type="NCBI Taxonomy" id="4460"/>
    <lineage>
        <taxon>Eukaryota</taxon>
        <taxon>Viridiplantae</taxon>
        <taxon>Streptophyta</taxon>
        <taxon>Embryophyta</taxon>
        <taxon>Tracheophyta</taxon>
        <taxon>Spermatophyta</taxon>
        <taxon>Magnoliopsida</taxon>
        <taxon>Liliopsida</taxon>
        <taxon>Araceae</taxon>
        <taxon>Aroideae</taxon>
        <taxon>Colocasieae</taxon>
        <taxon>Colocasia</taxon>
    </lineage>
</organism>
<gene>
    <name evidence="2" type="ORF">Taro_015041</name>
</gene>
<dbReference type="EMBL" id="NMUH01000640">
    <property type="protein sequence ID" value="MQL82561.1"/>
    <property type="molecule type" value="Genomic_DNA"/>
</dbReference>
<evidence type="ECO:0000256" key="1">
    <source>
        <dbReference type="SAM" id="MobiDB-lite"/>
    </source>
</evidence>
<sequence>MTVLLSRQDLRTRPIGLSRSQGLRLNPTEKRHVATDATVKKNSLVWTISCSPAAKNSSTRPQQDVNSSPKIPTVINNGQ</sequence>
<protein>
    <submittedName>
        <fullName evidence="2">Uncharacterized protein</fullName>
    </submittedName>
</protein>
<dbReference type="Proteomes" id="UP000652761">
    <property type="component" value="Unassembled WGS sequence"/>
</dbReference>
<evidence type="ECO:0000313" key="3">
    <source>
        <dbReference type="Proteomes" id="UP000652761"/>
    </source>
</evidence>